<protein>
    <submittedName>
        <fullName evidence="1">Uncharacterized protein</fullName>
    </submittedName>
</protein>
<dbReference type="Proteomes" id="UP000236000">
    <property type="component" value="Unassembled WGS sequence"/>
</dbReference>
<proteinExistence type="predicted"/>
<organism evidence="1 2">
    <name type="scientific">Akkermansia muciniphila</name>
    <dbReference type="NCBI Taxonomy" id="239935"/>
    <lineage>
        <taxon>Bacteria</taxon>
        <taxon>Pseudomonadati</taxon>
        <taxon>Verrucomicrobiota</taxon>
        <taxon>Verrucomicrobiia</taxon>
        <taxon>Verrucomicrobiales</taxon>
        <taxon>Akkermansiaceae</taxon>
        <taxon>Akkermansia</taxon>
    </lineage>
</organism>
<gene>
    <name evidence="1" type="ORF">CXU22_03520</name>
</gene>
<dbReference type="EMBL" id="PJKA01000006">
    <property type="protein sequence ID" value="PNC18878.1"/>
    <property type="molecule type" value="Genomic_DNA"/>
</dbReference>
<dbReference type="AlphaFoldDB" id="A0A2N8HF19"/>
<evidence type="ECO:0000313" key="2">
    <source>
        <dbReference type="Proteomes" id="UP000236000"/>
    </source>
</evidence>
<sequence length="267" mass="28690">MPCTVSAVMSKSSPLLLITIEEPGQYLVVAPTAELYITDDSALVTRSFRSAPVCMSLRSAAGGGVDVTEETEQTLGRDGREDNLNSAGFSFVAAQSGSLKTVSIQGRSSMEFHHNPVWLKVWKKTEAGQTFLGLSANSVVQENNLANVWTMPENTYIPVGAVITITTHGEGTKDEETYLMGGEEGRLLARVAAITPQEGIGCLNDGGLPLWNYLPVCTLSFIQKVSLSQYARILPVSPEAFAALSSKRPQTLYFIMESAPTPESAPL</sequence>
<evidence type="ECO:0000313" key="1">
    <source>
        <dbReference type="EMBL" id="PNC18878.1"/>
    </source>
</evidence>
<name>A0A2N8HF19_9BACT</name>
<reference evidence="1 2" key="1">
    <citation type="journal article" date="2017" name="BMC Genomics">
        <title>Genome sequencing of 39 Akkermansia muciniphila isolates reveals its population structure, genomic and functional diverisity, and global distribution in mammalian gut microbiotas.</title>
        <authorList>
            <person name="Guo X."/>
            <person name="Li S."/>
            <person name="Zhang J."/>
            <person name="Wu F."/>
            <person name="Li X."/>
            <person name="Wu D."/>
            <person name="Zhang M."/>
            <person name="Ou Z."/>
            <person name="Jie Z."/>
            <person name="Yan Q."/>
            <person name="Li P."/>
            <person name="Yi J."/>
            <person name="Peng Y."/>
        </authorList>
    </citation>
    <scope>NUCLEOTIDE SEQUENCE [LARGE SCALE GENOMIC DNA]</scope>
    <source>
        <strain evidence="1 2">GP24</strain>
    </source>
</reference>
<accession>A0A2N8HF19</accession>
<comment type="caution">
    <text evidence="1">The sequence shown here is derived from an EMBL/GenBank/DDBJ whole genome shotgun (WGS) entry which is preliminary data.</text>
</comment>